<organism evidence="2 3">
    <name type="scientific">Leptomonas seymouri</name>
    <dbReference type="NCBI Taxonomy" id="5684"/>
    <lineage>
        <taxon>Eukaryota</taxon>
        <taxon>Discoba</taxon>
        <taxon>Euglenozoa</taxon>
        <taxon>Kinetoplastea</taxon>
        <taxon>Metakinetoplastina</taxon>
        <taxon>Trypanosomatida</taxon>
        <taxon>Trypanosomatidae</taxon>
        <taxon>Leishmaniinae</taxon>
        <taxon>Leptomonas</taxon>
    </lineage>
</organism>
<proteinExistence type="predicted"/>
<accession>A0A0N0P497</accession>
<dbReference type="AlphaFoldDB" id="A0A0N0P497"/>
<dbReference type="OMA" id="QHEQYPM"/>
<evidence type="ECO:0000313" key="2">
    <source>
        <dbReference type="EMBL" id="KPI84577.1"/>
    </source>
</evidence>
<reference evidence="2 3" key="1">
    <citation type="journal article" date="2015" name="PLoS Pathog.">
        <title>Leptomonas seymouri: Adaptations to the Dixenous Life Cycle Analyzed by Genome Sequencing, Transcriptome Profiling and Co-infection with Leishmania donovani.</title>
        <authorList>
            <person name="Kraeva N."/>
            <person name="Butenko A."/>
            <person name="Hlavacova J."/>
            <person name="Kostygov A."/>
            <person name="Myskova J."/>
            <person name="Grybchuk D."/>
            <person name="Lestinova T."/>
            <person name="Votypka J."/>
            <person name="Volf P."/>
            <person name="Opperdoes F."/>
            <person name="Flegontov P."/>
            <person name="Lukes J."/>
            <person name="Yurchenko V."/>
        </authorList>
    </citation>
    <scope>NUCLEOTIDE SEQUENCE [LARGE SCALE GENOMIC DNA]</scope>
    <source>
        <strain evidence="2 3">ATCC 30220</strain>
    </source>
</reference>
<evidence type="ECO:0000313" key="3">
    <source>
        <dbReference type="Proteomes" id="UP000038009"/>
    </source>
</evidence>
<evidence type="ECO:0000256" key="1">
    <source>
        <dbReference type="SAM" id="MobiDB-lite"/>
    </source>
</evidence>
<feature type="compositionally biased region" description="Basic and acidic residues" evidence="1">
    <location>
        <begin position="101"/>
        <end position="115"/>
    </location>
</feature>
<sequence>MGEPLVVSISANAAGSSAKALSYVALRSHEGKHVILPVAAAAGSRVLHGLFQGLSVMQLHQCAAAVSESANDEVLPAAAQPPSEGSPIPTVDDDKADEEQERGAKESGSESADRDGAAFHSYAATFPATVVCQPPSALAPSPPFSSKLLEVPLRSLETTTLARVAEFLVVKCTLASNPHFLHTADVFSDLDRTSERDQLTAMQLLLGADFLNC</sequence>
<dbReference type="VEuPathDB" id="TriTrypDB:Lsey_0247_0050"/>
<name>A0A0N0P497_LEPSE</name>
<dbReference type="Proteomes" id="UP000038009">
    <property type="component" value="Unassembled WGS sequence"/>
</dbReference>
<protein>
    <submittedName>
        <fullName evidence="2">Uncharacterized protein</fullName>
    </submittedName>
</protein>
<gene>
    <name evidence="2" type="ORF">ABL78_6367</name>
</gene>
<dbReference type="OrthoDB" id="266645at2759"/>
<dbReference type="EMBL" id="LJSK01000247">
    <property type="protein sequence ID" value="KPI84577.1"/>
    <property type="molecule type" value="Genomic_DNA"/>
</dbReference>
<feature type="region of interest" description="Disordered" evidence="1">
    <location>
        <begin position="73"/>
        <end position="115"/>
    </location>
</feature>
<comment type="caution">
    <text evidence="2">The sequence shown here is derived from an EMBL/GenBank/DDBJ whole genome shotgun (WGS) entry which is preliminary data.</text>
</comment>
<keyword evidence="3" id="KW-1185">Reference proteome</keyword>